<protein>
    <recommendedName>
        <fullName evidence="1">Transposable element P transposase-like GTP-binding insertion domain-containing protein</fullName>
    </recommendedName>
</protein>
<name>A0AAE1CZ75_9GAST</name>
<proteinExistence type="predicted"/>
<gene>
    <name evidence="2" type="ORF">RRG08_039068</name>
</gene>
<dbReference type="Pfam" id="PF21788">
    <property type="entry name" value="TNP-like_GBD"/>
    <property type="match status" value="1"/>
</dbReference>
<organism evidence="2 3">
    <name type="scientific">Elysia crispata</name>
    <name type="common">lettuce slug</name>
    <dbReference type="NCBI Taxonomy" id="231223"/>
    <lineage>
        <taxon>Eukaryota</taxon>
        <taxon>Metazoa</taxon>
        <taxon>Spiralia</taxon>
        <taxon>Lophotrochozoa</taxon>
        <taxon>Mollusca</taxon>
        <taxon>Gastropoda</taxon>
        <taxon>Heterobranchia</taxon>
        <taxon>Euthyneura</taxon>
        <taxon>Panpulmonata</taxon>
        <taxon>Sacoglossa</taxon>
        <taxon>Placobranchoidea</taxon>
        <taxon>Plakobranchidae</taxon>
        <taxon>Elysia</taxon>
    </lineage>
</organism>
<dbReference type="EMBL" id="JAWDGP010006127">
    <property type="protein sequence ID" value="KAK3746643.1"/>
    <property type="molecule type" value="Genomic_DNA"/>
</dbReference>
<evidence type="ECO:0000313" key="2">
    <source>
        <dbReference type="EMBL" id="KAK3746643.1"/>
    </source>
</evidence>
<feature type="domain" description="Transposable element P transposase-like GTP-binding insertion" evidence="1">
    <location>
        <begin position="2"/>
        <end position="66"/>
    </location>
</feature>
<reference evidence="2" key="1">
    <citation type="journal article" date="2023" name="G3 (Bethesda)">
        <title>A reference genome for the long-term kleptoplast-retaining sea slug Elysia crispata morphotype clarki.</title>
        <authorList>
            <person name="Eastman K.E."/>
            <person name="Pendleton A.L."/>
            <person name="Shaikh M.A."/>
            <person name="Suttiyut T."/>
            <person name="Ogas R."/>
            <person name="Tomko P."/>
            <person name="Gavelis G."/>
            <person name="Widhalm J.R."/>
            <person name="Wisecaver J.H."/>
        </authorList>
    </citation>
    <scope>NUCLEOTIDE SEQUENCE</scope>
    <source>
        <strain evidence="2">ECLA1</strain>
    </source>
</reference>
<evidence type="ECO:0000313" key="3">
    <source>
        <dbReference type="Proteomes" id="UP001283361"/>
    </source>
</evidence>
<dbReference type="Proteomes" id="UP001283361">
    <property type="component" value="Unassembled WGS sequence"/>
</dbReference>
<dbReference type="InterPro" id="IPR048366">
    <property type="entry name" value="TNP-like_GBD"/>
</dbReference>
<evidence type="ECO:0000259" key="1">
    <source>
        <dbReference type="Pfam" id="PF21788"/>
    </source>
</evidence>
<keyword evidence="3" id="KW-1185">Reference proteome</keyword>
<sequence length="109" mass="12348">MNCLADLKILKNTSWHLIKWYFLAELHSIQPEDTLDLANKLKGKQIDHMRSNMDVRLAAQTLSSPVIVKKAKMDFIKTVVGKRILMAVVNHSFCSTSKLLHGQLETVST</sequence>
<dbReference type="AlphaFoldDB" id="A0AAE1CZ75"/>
<accession>A0AAE1CZ75</accession>
<comment type="caution">
    <text evidence="2">The sequence shown here is derived from an EMBL/GenBank/DDBJ whole genome shotgun (WGS) entry which is preliminary data.</text>
</comment>